<dbReference type="EMBL" id="FUKR01000009">
    <property type="protein sequence ID" value="SJN19177.1"/>
    <property type="molecule type" value="Genomic_DNA"/>
</dbReference>
<dbReference type="Pfam" id="PF13407">
    <property type="entry name" value="Peripla_BP_4"/>
    <property type="match status" value="1"/>
</dbReference>
<dbReference type="Proteomes" id="UP000196778">
    <property type="component" value="Unassembled WGS sequence"/>
</dbReference>
<dbReference type="GO" id="GO:0030246">
    <property type="term" value="F:carbohydrate binding"/>
    <property type="evidence" value="ECO:0007669"/>
    <property type="project" value="UniProtKB-ARBA"/>
</dbReference>
<dbReference type="OrthoDB" id="9800520at2"/>
<evidence type="ECO:0000259" key="5">
    <source>
        <dbReference type="Pfam" id="PF13407"/>
    </source>
</evidence>
<evidence type="ECO:0000256" key="3">
    <source>
        <dbReference type="ARBA" id="ARBA00022729"/>
    </source>
</evidence>
<name>A0A1R4IH61_9MICO</name>
<evidence type="ECO:0000256" key="2">
    <source>
        <dbReference type="ARBA" id="ARBA00007639"/>
    </source>
</evidence>
<dbReference type="SUPFAM" id="SSF53822">
    <property type="entry name" value="Periplasmic binding protein-like I"/>
    <property type="match status" value="1"/>
</dbReference>
<dbReference type="CDD" id="cd19999">
    <property type="entry name" value="PBP1_ABC_sugar_binding-like"/>
    <property type="match status" value="1"/>
</dbReference>
<proteinExistence type="inferred from homology"/>
<organism evidence="6 7">
    <name type="scientific">Mycetocola reblochoni REB411</name>
    <dbReference type="NCBI Taxonomy" id="1255698"/>
    <lineage>
        <taxon>Bacteria</taxon>
        <taxon>Bacillati</taxon>
        <taxon>Actinomycetota</taxon>
        <taxon>Actinomycetes</taxon>
        <taxon>Micrococcales</taxon>
        <taxon>Microbacteriaceae</taxon>
        <taxon>Mycetocola</taxon>
    </lineage>
</organism>
<sequence length="388" mass="40888">MVFYTPTSTRGRAAITGAALAAAAVLALGGCTSTAGGDPASGGDGEGFVIGVANGQIGNTWRAQYIAEIEAVADELTEEGVVSDLIVASTNADVSEQLSQLNDMLTRGVDAIMVNPVSSTALEPFIEKAKAQGVLVVVNDNAAAYDGTYFVGYPQTDYWTIQTRWLAETLGGEGSIVTVGGVAGMTADELRQQGAAAVLEDFPDIDVLAEGEGEWSQTTAESVMSSYLSAYPDIDGVLVQEVMPEGVLRAFEKAGRDYVPTTGDYNYGFLRKWQEQPELDSIAITNSPHIGADGVKIMVRLLQGQTFKEGELTANPLDPELVNAFLVPYPYVITREGEQDAAWMEGISPTTTAVTLDEVIADGEGAEDGESVGVTISDDALDAVFETK</sequence>
<protein>
    <submittedName>
        <fullName evidence="6">Ribose ABC transporter, periplasmic ribose-binding protein RbsB (TC 3.A.1.2.1)</fullName>
    </submittedName>
</protein>
<keyword evidence="3 4" id="KW-0732">Signal</keyword>
<evidence type="ECO:0000256" key="4">
    <source>
        <dbReference type="SAM" id="SignalP"/>
    </source>
</evidence>
<keyword evidence="7" id="KW-1185">Reference proteome</keyword>
<gene>
    <name evidence="6" type="ORF">FM119_01795</name>
</gene>
<feature type="domain" description="Periplasmic binding protein" evidence="5">
    <location>
        <begin position="50"/>
        <end position="305"/>
    </location>
</feature>
<evidence type="ECO:0000313" key="7">
    <source>
        <dbReference type="Proteomes" id="UP000196778"/>
    </source>
</evidence>
<feature type="signal peptide" evidence="4">
    <location>
        <begin position="1"/>
        <end position="35"/>
    </location>
</feature>
<dbReference type="PANTHER" id="PTHR46847">
    <property type="entry name" value="D-ALLOSE-BINDING PERIPLASMIC PROTEIN-RELATED"/>
    <property type="match status" value="1"/>
</dbReference>
<comment type="similarity">
    <text evidence="2">Belongs to the bacterial solute-binding protein 2 family.</text>
</comment>
<feature type="chain" id="PRO_5039411924" evidence="4">
    <location>
        <begin position="36"/>
        <end position="388"/>
    </location>
</feature>
<dbReference type="InterPro" id="IPR025997">
    <property type="entry name" value="SBP_2_dom"/>
</dbReference>
<reference evidence="7" key="1">
    <citation type="submission" date="2017-02" db="EMBL/GenBank/DDBJ databases">
        <authorList>
            <person name="Dridi B."/>
        </authorList>
    </citation>
    <scope>NUCLEOTIDE SEQUENCE [LARGE SCALE GENOMIC DNA]</scope>
    <source>
        <strain evidence="7">EB411</strain>
    </source>
</reference>
<accession>A0A1R4IH61</accession>
<dbReference type="GO" id="GO:0030313">
    <property type="term" value="C:cell envelope"/>
    <property type="evidence" value="ECO:0007669"/>
    <property type="project" value="UniProtKB-SubCell"/>
</dbReference>
<dbReference type="RefSeq" id="WP_087135982.1">
    <property type="nucleotide sequence ID" value="NZ_FUKR01000009.1"/>
</dbReference>
<dbReference type="AlphaFoldDB" id="A0A1R4IH61"/>
<evidence type="ECO:0000256" key="1">
    <source>
        <dbReference type="ARBA" id="ARBA00004196"/>
    </source>
</evidence>
<evidence type="ECO:0000313" key="6">
    <source>
        <dbReference type="EMBL" id="SJN19177.1"/>
    </source>
</evidence>
<dbReference type="InterPro" id="IPR028082">
    <property type="entry name" value="Peripla_BP_I"/>
</dbReference>
<dbReference type="Gene3D" id="3.40.50.2300">
    <property type="match status" value="2"/>
</dbReference>
<dbReference type="PANTHER" id="PTHR46847:SF1">
    <property type="entry name" value="D-ALLOSE-BINDING PERIPLASMIC PROTEIN-RELATED"/>
    <property type="match status" value="1"/>
</dbReference>
<comment type="subcellular location">
    <subcellularLocation>
        <location evidence="1">Cell envelope</location>
    </subcellularLocation>
</comment>